<evidence type="ECO:0000313" key="1">
    <source>
        <dbReference type="EMBL" id="GFO34412.1"/>
    </source>
</evidence>
<evidence type="ECO:0000313" key="2">
    <source>
        <dbReference type="Proteomes" id="UP000735302"/>
    </source>
</evidence>
<proteinExistence type="predicted"/>
<dbReference type="EMBL" id="BLXT01006897">
    <property type="protein sequence ID" value="GFO34412.1"/>
    <property type="molecule type" value="Genomic_DNA"/>
</dbReference>
<reference evidence="1 2" key="1">
    <citation type="journal article" date="2021" name="Elife">
        <title>Chloroplast acquisition without the gene transfer in kleptoplastic sea slugs, Plakobranchus ocellatus.</title>
        <authorList>
            <person name="Maeda T."/>
            <person name="Takahashi S."/>
            <person name="Yoshida T."/>
            <person name="Shimamura S."/>
            <person name="Takaki Y."/>
            <person name="Nagai Y."/>
            <person name="Toyoda A."/>
            <person name="Suzuki Y."/>
            <person name="Arimoto A."/>
            <person name="Ishii H."/>
            <person name="Satoh N."/>
            <person name="Nishiyama T."/>
            <person name="Hasebe M."/>
            <person name="Maruyama T."/>
            <person name="Minagawa J."/>
            <person name="Obokata J."/>
            <person name="Shigenobu S."/>
        </authorList>
    </citation>
    <scope>NUCLEOTIDE SEQUENCE [LARGE SCALE GENOMIC DNA]</scope>
</reference>
<gene>
    <name evidence="1" type="ORF">PoB_006091700</name>
</gene>
<protein>
    <submittedName>
        <fullName evidence="1">Uncharacterized protein</fullName>
    </submittedName>
</protein>
<comment type="caution">
    <text evidence="1">The sequence shown here is derived from an EMBL/GenBank/DDBJ whole genome shotgun (WGS) entry which is preliminary data.</text>
</comment>
<keyword evidence="2" id="KW-1185">Reference proteome</keyword>
<accession>A0AAV4CRA0</accession>
<dbReference type="AlphaFoldDB" id="A0AAV4CRA0"/>
<organism evidence="1 2">
    <name type="scientific">Plakobranchus ocellatus</name>
    <dbReference type="NCBI Taxonomy" id="259542"/>
    <lineage>
        <taxon>Eukaryota</taxon>
        <taxon>Metazoa</taxon>
        <taxon>Spiralia</taxon>
        <taxon>Lophotrochozoa</taxon>
        <taxon>Mollusca</taxon>
        <taxon>Gastropoda</taxon>
        <taxon>Heterobranchia</taxon>
        <taxon>Euthyneura</taxon>
        <taxon>Panpulmonata</taxon>
        <taxon>Sacoglossa</taxon>
        <taxon>Placobranchoidea</taxon>
        <taxon>Plakobranchidae</taxon>
        <taxon>Plakobranchus</taxon>
    </lineage>
</organism>
<name>A0AAV4CRA0_9GAST</name>
<dbReference type="Proteomes" id="UP000735302">
    <property type="component" value="Unassembled WGS sequence"/>
</dbReference>
<sequence>MLVRSGRRGLRHTDFRVFLAAANLTLESVWRESHSGVLHRRQTQRTENVSMLQDKIYTALKLCCSTFFDMKFVRIPAKRSQRQLFKHRVRAPTEIQTERRTDGQSLLVMHAGSQLMSKDIAEQPECATFI</sequence>